<gene>
    <name evidence="1" type="ORF">HPB49_009489</name>
</gene>
<reference evidence="1" key="1">
    <citation type="submission" date="2020-05" db="EMBL/GenBank/DDBJ databases">
        <title>Large-scale comparative analyses of tick genomes elucidate their genetic diversity and vector capacities.</title>
        <authorList>
            <person name="Jia N."/>
            <person name="Wang J."/>
            <person name="Shi W."/>
            <person name="Du L."/>
            <person name="Sun Y."/>
            <person name="Zhan W."/>
            <person name="Jiang J."/>
            <person name="Wang Q."/>
            <person name="Zhang B."/>
            <person name="Ji P."/>
            <person name="Sakyi L.B."/>
            <person name="Cui X."/>
            <person name="Yuan T."/>
            <person name="Jiang B."/>
            <person name="Yang W."/>
            <person name="Lam T.T.-Y."/>
            <person name="Chang Q."/>
            <person name="Ding S."/>
            <person name="Wang X."/>
            <person name="Zhu J."/>
            <person name="Ruan X."/>
            <person name="Zhao L."/>
            <person name="Wei J."/>
            <person name="Que T."/>
            <person name="Du C."/>
            <person name="Cheng J."/>
            <person name="Dai P."/>
            <person name="Han X."/>
            <person name="Huang E."/>
            <person name="Gao Y."/>
            <person name="Liu J."/>
            <person name="Shao H."/>
            <person name="Ye R."/>
            <person name="Li L."/>
            <person name="Wei W."/>
            <person name="Wang X."/>
            <person name="Wang C."/>
            <person name="Yang T."/>
            <person name="Huo Q."/>
            <person name="Li W."/>
            <person name="Guo W."/>
            <person name="Chen H."/>
            <person name="Zhou L."/>
            <person name="Ni X."/>
            <person name="Tian J."/>
            <person name="Zhou Y."/>
            <person name="Sheng Y."/>
            <person name="Liu T."/>
            <person name="Pan Y."/>
            <person name="Xia L."/>
            <person name="Li J."/>
            <person name="Zhao F."/>
            <person name="Cao W."/>
        </authorList>
    </citation>
    <scope>NUCLEOTIDE SEQUENCE</scope>
    <source>
        <strain evidence="1">Dsil-2018</strain>
    </source>
</reference>
<evidence type="ECO:0000313" key="1">
    <source>
        <dbReference type="EMBL" id="KAH7945314.1"/>
    </source>
</evidence>
<name>A0ACB8CKF2_DERSI</name>
<keyword evidence="2" id="KW-1185">Reference proteome</keyword>
<dbReference type="EMBL" id="CM023475">
    <property type="protein sequence ID" value="KAH7945314.1"/>
    <property type="molecule type" value="Genomic_DNA"/>
</dbReference>
<proteinExistence type="predicted"/>
<organism evidence="1 2">
    <name type="scientific">Dermacentor silvarum</name>
    <name type="common">Tick</name>
    <dbReference type="NCBI Taxonomy" id="543639"/>
    <lineage>
        <taxon>Eukaryota</taxon>
        <taxon>Metazoa</taxon>
        <taxon>Ecdysozoa</taxon>
        <taxon>Arthropoda</taxon>
        <taxon>Chelicerata</taxon>
        <taxon>Arachnida</taxon>
        <taxon>Acari</taxon>
        <taxon>Parasitiformes</taxon>
        <taxon>Ixodida</taxon>
        <taxon>Ixodoidea</taxon>
        <taxon>Ixodidae</taxon>
        <taxon>Rhipicephalinae</taxon>
        <taxon>Dermacentor</taxon>
    </lineage>
</organism>
<dbReference type="Proteomes" id="UP000821865">
    <property type="component" value="Chromosome 6"/>
</dbReference>
<evidence type="ECO:0000313" key="2">
    <source>
        <dbReference type="Proteomes" id="UP000821865"/>
    </source>
</evidence>
<comment type="caution">
    <text evidence="1">The sequence shown here is derived from an EMBL/GenBank/DDBJ whole genome shotgun (WGS) entry which is preliminary data.</text>
</comment>
<protein>
    <submittedName>
        <fullName evidence="1">Uncharacterized protein</fullName>
    </submittedName>
</protein>
<accession>A0ACB8CKF2</accession>
<sequence length="658" mass="74383">MADSAHPRWATAPTSVSGAPGEIRLVNAEPSRTTCNRALFAECAGAVFVLIIVVIVLISVYISVRQRRKKPPSDTEIHSFCCPDEVKEIARQLNTSVDPCDDFFAYVCSSSIELNSSKNTVLDFRLKSAIITGTMPNNVRTTNAARFLNSFYQTCVTVSHRESLATSLSSALLQEEGDLLNQVDSRMAMIFIMTASFRYSIRSVLTVEYQRTRRALLGIKAICDPDARSLDYLNATVDALKRTTNSTATTTGTAKLAATLCEQFKEGHGQNAIYYLSNGSTDFSREIWNIDDIKAGVNAQDFTLDVKFIKVQGVKEIHLLYGIFTNCTNGDTKAAYLLWHAVARGMEQISSKGAPFSPQVAESCAQNAFKLFELRQLLKAEILTTLDKDAAVRKIFALIKNSVHEQFKRIVTAAEDAEKRDQFFENVRLVTPMEESRASVPVPKATQNFAENFLKGRRFNHEVNIARRSKFSARTSPRKYRDFIFLEDRYILLSPVMYDFIRTGPNSLLPNMAILGHRLAESLWSMALLIVKWKSKTKNKIMYFIACFYAAYLDNAKITRKYHALCTSLGLSTVRSALNWTHWYPMQHAWSLWTLSHAQLFYMLNTYYRCPKENSPQMYAEINVPIMYVQDFAKAFSCSKNASLTKAWECLDLYQAHT</sequence>